<comment type="caution">
    <text evidence="1">The sequence shown here is derived from an EMBL/GenBank/DDBJ whole genome shotgun (WGS) entry which is preliminary data.</text>
</comment>
<reference evidence="1 2" key="1">
    <citation type="submission" date="2019-06" db="EMBL/GenBank/DDBJ databases">
        <title>Sequencing the genomes of 1000 actinobacteria strains.</title>
        <authorList>
            <person name="Klenk H.-P."/>
        </authorList>
    </citation>
    <scope>NUCLEOTIDE SEQUENCE [LARGE SCALE GENOMIC DNA]</scope>
    <source>
        <strain evidence="1 2">DSM 45015</strain>
    </source>
</reference>
<proteinExistence type="predicted"/>
<name>A0A543NIC4_9ACTN</name>
<dbReference type="Pfam" id="PF20060">
    <property type="entry name" value="DUF6459"/>
    <property type="match status" value="1"/>
</dbReference>
<dbReference type="EMBL" id="VFQC01000001">
    <property type="protein sequence ID" value="TQN31589.1"/>
    <property type="molecule type" value="Genomic_DNA"/>
</dbReference>
<evidence type="ECO:0000313" key="2">
    <source>
        <dbReference type="Proteomes" id="UP000317422"/>
    </source>
</evidence>
<dbReference type="Proteomes" id="UP000317422">
    <property type="component" value="Unassembled WGS sequence"/>
</dbReference>
<organism evidence="1 2">
    <name type="scientific">Haloactinospora alba</name>
    <dbReference type="NCBI Taxonomy" id="405555"/>
    <lineage>
        <taxon>Bacteria</taxon>
        <taxon>Bacillati</taxon>
        <taxon>Actinomycetota</taxon>
        <taxon>Actinomycetes</taxon>
        <taxon>Streptosporangiales</taxon>
        <taxon>Nocardiopsidaceae</taxon>
        <taxon>Haloactinospora</taxon>
    </lineage>
</organism>
<gene>
    <name evidence="1" type="ORF">FHX37_1497</name>
</gene>
<sequence>MANHSPRSLHRLPVGQQWARSCPAQPRTSRSNLQLCRLTQLVAEVLAGQRPAAQMRPLLSRQAYHLLWRRAGIYACTRRPRVRNTHLVSDYPDVTEVIALVSDGRRYRALALRVTFTESSWVCTHIETDAERRGG</sequence>
<keyword evidence="2" id="KW-1185">Reference proteome</keyword>
<evidence type="ECO:0000313" key="1">
    <source>
        <dbReference type="EMBL" id="TQN31589.1"/>
    </source>
</evidence>
<dbReference type="RefSeq" id="WP_246062168.1">
    <property type="nucleotide sequence ID" value="NZ_VFQC01000001.1"/>
</dbReference>
<accession>A0A543NIC4</accession>
<protein>
    <submittedName>
        <fullName evidence="1">Uncharacterized protein</fullName>
    </submittedName>
</protein>
<dbReference type="AlphaFoldDB" id="A0A543NIC4"/>
<dbReference type="InterPro" id="IPR045596">
    <property type="entry name" value="DUF6459"/>
</dbReference>